<sequence length="179" mass="20219">MRLGRTIAGNRDVVESELARQQLLEKREKKKKIQLLLLGIVIVATVVLGVVIIQSAVKKVPAANQKKVETIKYTPTVSIIDEDGSNFITERTKQYVGLFEKDASESGLKIIKAIIPAGKAREVDLYFEGREEFYKCNLDRGTAETLEDIIRMIGFLKKQNLKVGYVDVRIEGRAYYKTI</sequence>
<dbReference type="Proteomes" id="UP001191004">
    <property type="component" value="Unassembled WGS sequence"/>
</dbReference>
<dbReference type="EMBL" id="PRLL01000006">
    <property type="protein sequence ID" value="RYC73647.1"/>
    <property type="molecule type" value="Genomic_DNA"/>
</dbReference>
<reference evidence="2 3" key="1">
    <citation type="journal article" date="2018" name="bioRxiv">
        <title>Evidence of independent acquisition and adaption of ultra-small bacteria to human hosts across the highly diverse yet reduced genomes of the phylum Saccharibacteria.</title>
        <authorList>
            <person name="McLean J.S."/>
            <person name="Bor B."/>
            <person name="To T.T."/>
            <person name="Liu Q."/>
            <person name="Kearns K.A."/>
            <person name="Solden L.M."/>
            <person name="Wrighton K.C."/>
            <person name="He X."/>
            <person name="Shi W."/>
        </authorList>
    </citation>
    <scope>NUCLEOTIDE SEQUENCE [LARGE SCALE GENOMIC DNA]</scope>
    <source>
        <strain evidence="2 3">TM7_KMM_G3_1_HOT_351</strain>
    </source>
</reference>
<evidence type="ECO:0000313" key="2">
    <source>
        <dbReference type="EMBL" id="RYC73647.1"/>
    </source>
</evidence>
<organism evidence="2 3">
    <name type="scientific">Candidatus Nanosyncoccus nanoralicus</name>
    <dbReference type="NCBI Taxonomy" id="2171996"/>
    <lineage>
        <taxon>Bacteria</taxon>
        <taxon>Candidatus Saccharimonadota</taxon>
        <taxon>Candidatus Nanosyncoccalia</taxon>
        <taxon>Candidatus Nanosyncoccales</taxon>
        <taxon>Candidatus Nanosyncoccaceae</taxon>
        <taxon>Candidatus Nanosyncoccus</taxon>
    </lineage>
</organism>
<keyword evidence="1" id="KW-0472">Membrane</keyword>
<proteinExistence type="predicted"/>
<accession>A0ABY0FK22</accession>
<dbReference type="RefSeq" id="WP_129604555.1">
    <property type="nucleotide sequence ID" value="NZ_PRLL01000006.1"/>
</dbReference>
<keyword evidence="3" id="KW-1185">Reference proteome</keyword>
<evidence type="ECO:0008006" key="4">
    <source>
        <dbReference type="Google" id="ProtNLM"/>
    </source>
</evidence>
<evidence type="ECO:0000313" key="3">
    <source>
        <dbReference type="Proteomes" id="UP001191004"/>
    </source>
</evidence>
<keyword evidence="1" id="KW-1133">Transmembrane helix</keyword>
<reference evidence="2 3" key="2">
    <citation type="journal article" date="2020" name="Cell Rep.">
        <title>Acquisition and Adaptation of Ultra-small Parasitic Reduced Genome Bacteria to Mammalian Hosts.</title>
        <authorList>
            <person name="McLean J.S."/>
            <person name="Bor B."/>
            <person name="Kerns K.A."/>
            <person name="Liu Q."/>
            <person name="To T.T."/>
            <person name="Solden L."/>
            <person name="Hendrickson E.L."/>
            <person name="Wrighton K."/>
            <person name="Shi W."/>
            <person name="He X."/>
        </authorList>
    </citation>
    <scope>NUCLEOTIDE SEQUENCE [LARGE SCALE GENOMIC DNA]</scope>
    <source>
        <strain evidence="2 3">TM7_KMM_G3_1_HOT_351</strain>
    </source>
</reference>
<keyword evidence="1" id="KW-0812">Transmembrane</keyword>
<name>A0ABY0FK22_9BACT</name>
<gene>
    <name evidence="2" type="ORF">G3KMM_00286</name>
</gene>
<evidence type="ECO:0000256" key="1">
    <source>
        <dbReference type="SAM" id="Phobius"/>
    </source>
</evidence>
<protein>
    <recommendedName>
        <fullName evidence="4">GerMN domain-containing protein</fullName>
    </recommendedName>
</protein>
<feature type="transmembrane region" description="Helical" evidence="1">
    <location>
        <begin position="35"/>
        <end position="57"/>
    </location>
</feature>
<comment type="caution">
    <text evidence="2">The sequence shown here is derived from an EMBL/GenBank/DDBJ whole genome shotgun (WGS) entry which is preliminary data.</text>
</comment>